<evidence type="ECO:0000313" key="3">
    <source>
        <dbReference type="Proteomes" id="UP000032515"/>
    </source>
</evidence>
<name>A0A0D7EGX3_RHOPL</name>
<dbReference type="InterPro" id="IPR037092">
    <property type="entry name" value="FlavoCytC_S_DH_flav-bd_sf"/>
</dbReference>
<dbReference type="PATRIC" id="fig|1076.23.peg.5381"/>
<reference evidence="2 3" key="1">
    <citation type="submission" date="2014-11" db="EMBL/GenBank/DDBJ databases">
        <title>Genomics and ecophysiology of heterotrophic nitrogen fixing bacteria isolated from estuarine surface water.</title>
        <authorList>
            <person name="Bentzon-Tilia M."/>
            <person name="Severin I."/>
            <person name="Hansen L.H."/>
            <person name="Riemann L."/>
        </authorList>
    </citation>
    <scope>NUCLEOTIDE SEQUENCE [LARGE SCALE GENOMIC DNA]</scope>
    <source>
        <strain evidence="2 3">BAL398</strain>
    </source>
</reference>
<dbReference type="GO" id="GO:0016491">
    <property type="term" value="F:oxidoreductase activity"/>
    <property type="evidence" value="ECO:0007669"/>
    <property type="project" value="InterPro"/>
</dbReference>
<accession>A0A0D7EGX3</accession>
<dbReference type="RefSeq" id="WP_044415862.1">
    <property type="nucleotide sequence ID" value="NZ_JXXE01000492.1"/>
</dbReference>
<organism evidence="2 3">
    <name type="scientific">Rhodopseudomonas palustris</name>
    <dbReference type="NCBI Taxonomy" id="1076"/>
    <lineage>
        <taxon>Bacteria</taxon>
        <taxon>Pseudomonadati</taxon>
        <taxon>Pseudomonadota</taxon>
        <taxon>Alphaproteobacteria</taxon>
        <taxon>Hyphomicrobiales</taxon>
        <taxon>Nitrobacteraceae</taxon>
        <taxon>Rhodopseudomonas</taxon>
    </lineage>
</organism>
<dbReference type="EMBL" id="JXXE01000492">
    <property type="protein sequence ID" value="KIZ38767.1"/>
    <property type="molecule type" value="Genomic_DNA"/>
</dbReference>
<dbReference type="AlphaFoldDB" id="A0A0D7EGX3"/>
<sequence length="144" mass="15094">PAQMAGKIAQDADLANETGYCPIDGADMKSTIDPAIYVLGDAAIAGAMPKSAFSANSQAKVVAMAVRGELTKARTFPARYANTCWSVLAKDDTVKVGGRYQPKDGAIVEVEGFISKTGEDAGLRAQTAEENLGWYDGITADIFA</sequence>
<dbReference type="Pfam" id="PF09242">
    <property type="entry name" value="FCSD-flav_bind"/>
    <property type="match status" value="1"/>
</dbReference>
<dbReference type="Gene3D" id="3.50.50.60">
    <property type="entry name" value="FAD/NAD(P)-binding domain"/>
    <property type="match status" value="1"/>
</dbReference>
<protein>
    <submittedName>
        <fullName evidence="2">Flavocytochrome C</fullName>
    </submittedName>
</protein>
<gene>
    <name evidence="2" type="ORF">OO17_22560</name>
</gene>
<feature type="non-terminal residue" evidence="2">
    <location>
        <position position="1"/>
    </location>
</feature>
<evidence type="ECO:0000259" key="1">
    <source>
        <dbReference type="Pfam" id="PF09242"/>
    </source>
</evidence>
<dbReference type="InterPro" id="IPR036188">
    <property type="entry name" value="FAD/NAD-bd_sf"/>
</dbReference>
<dbReference type="InterPro" id="IPR015323">
    <property type="entry name" value="FlavoCytC_S_DH_flav-bd"/>
</dbReference>
<feature type="domain" description="Flavocytochrome c sulphide dehydrogenase flavin-binding" evidence="1">
    <location>
        <begin position="78"/>
        <end position="143"/>
    </location>
</feature>
<comment type="caution">
    <text evidence="2">The sequence shown here is derived from an EMBL/GenBank/DDBJ whole genome shotgun (WGS) entry which is preliminary data.</text>
</comment>
<dbReference type="Proteomes" id="UP000032515">
    <property type="component" value="Unassembled WGS sequence"/>
</dbReference>
<dbReference type="Gene3D" id="3.90.760.10">
    <property type="entry name" value="Flavocytochrome c sulphide dehydrogenase, flavin-binding domain"/>
    <property type="match status" value="1"/>
</dbReference>
<evidence type="ECO:0000313" key="2">
    <source>
        <dbReference type="EMBL" id="KIZ38767.1"/>
    </source>
</evidence>
<dbReference type="SUPFAM" id="SSF55424">
    <property type="entry name" value="FAD/NAD-linked reductases, dimerisation (C-terminal) domain"/>
    <property type="match status" value="1"/>
</dbReference>
<dbReference type="GO" id="GO:0050660">
    <property type="term" value="F:flavin adenine dinucleotide binding"/>
    <property type="evidence" value="ECO:0007669"/>
    <property type="project" value="InterPro"/>
</dbReference>
<dbReference type="InterPro" id="IPR016156">
    <property type="entry name" value="FAD/NAD-linked_Rdtase_dimer_sf"/>
</dbReference>
<proteinExistence type="predicted"/>